<organism evidence="1 2">
    <name type="scientific">Halomonas dongshanensis</name>
    <dbReference type="NCBI Taxonomy" id="2890835"/>
    <lineage>
        <taxon>Bacteria</taxon>
        <taxon>Pseudomonadati</taxon>
        <taxon>Pseudomonadota</taxon>
        <taxon>Gammaproteobacteria</taxon>
        <taxon>Oceanospirillales</taxon>
        <taxon>Halomonadaceae</taxon>
        <taxon>Halomonas</taxon>
    </lineage>
</organism>
<dbReference type="SUPFAM" id="SSF102400">
    <property type="entry name" value="DNA polymerase III chi subunit"/>
    <property type="match status" value="1"/>
</dbReference>
<dbReference type="RefSeq" id="WP_259034832.1">
    <property type="nucleotide sequence ID" value="NZ_JAJISC010000001.1"/>
</dbReference>
<reference evidence="1" key="1">
    <citation type="submission" date="2021-11" db="EMBL/GenBank/DDBJ databases">
        <title>Halomonas sp., isolated from a coastal aquaculture zone in Dongshan Bay.</title>
        <authorList>
            <person name="Lin W."/>
        </authorList>
    </citation>
    <scope>NUCLEOTIDE SEQUENCE</scope>
    <source>
        <strain evidence="1">Yzlin-01</strain>
    </source>
</reference>
<dbReference type="Proteomes" id="UP001165542">
    <property type="component" value="Unassembled WGS sequence"/>
</dbReference>
<evidence type="ECO:0000313" key="1">
    <source>
        <dbReference type="EMBL" id="MCS2608351.1"/>
    </source>
</evidence>
<dbReference type="PANTHER" id="PTHR38767">
    <property type="entry name" value="DNA POLYMERASE III SUBUNIT CHI"/>
    <property type="match status" value="1"/>
</dbReference>
<comment type="caution">
    <text evidence="1">The sequence shown here is derived from an EMBL/GenBank/DDBJ whole genome shotgun (WGS) entry which is preliminary data.</text>
</comment>
<evidence type="ECO:0000313" key="2">
    <source>
        <dbReference type="Proteomes" id="UP001165542"/>
    </source>
</evidence>
<dbReference type="PANTHER" id="PTHR38767:SF1">
    <property type="entry name" value="DNA POLYMERASE III SUBUNIT CHI"/>
    <property type="match status" value="1"/>
</dbReference>
<dbReference type="Pfam" id="PF04364">
    <property type="entry name" value="DNA_pol3_chi"/>
    <property type="match status" value="1"/>
</dbReference>
<name>A0ABT2E9V9_9GAMM</name>
<dbReference type="InterPro" id="IPR007459">
    <property type="entry name" value="DNA_pol3_chi"/>
</dbReference>
<keyword evidence="2" id="KW-1185">Reference proteome</keyword>
<accession>A0ABT2E9V9</accession>
<sequence>MARIDFYILPDTTLEARLAFACKLAETIHRKGYRLHLHCEDRTLAEQADQALWSFRPDAYLPHALEDSELAESVPITLGWQTLPTPDGECALLNLHPEIPDGIERFSRIAEIINQHQEVLLAKRACWQRYKALGHEVVPHKLG</sequence>
<gene>
    <name evidence="1" type="ORF">LLY24_03320</name>
</gene>
<protein>
    <submittedName>
        <fullName evidence="1">DNA polymerase III subunit chi</fullName>
    </submittedName>
</protein>
<dbReference type="EMBL" id="JAJISC010000001">
    <property type="protein sequence ID" value="MCS2608351.1"/>
    <property type="molecule type" value="Genomic_DNA"/>
</dbReference>
<dbReference type="Gene3D" id="3.40.50.10110">
    <property type="entry name" value="DNA polymerase III subunit chi"/>
    <property type="match status" value="1"/>
</dbReference>
<proteinExistence type="predicted"/>
<dbReference type="InterPro" id="IPR036768">
    <property type="entry name" value="PolIII_chi_sf"/>
</dbReference>